<evidence type="ECO:0000256" key="4">
    <source>
        <dbReference type="ARBA" id="ARBA00022989"/>
    </source>
</evidence>
<dbReference type="NCBIfam" id="TIGR02454">
    <property type="entry name" value="ECF_T_CbiQ"/>
    <property type="match status" value="1"/>
</dbReference>
<dbReference type="STRING" id="1193181.BN10_100007"/>
<feature type="transmembrane region" description="Helical" evidence="6">
    <location>
        <begin position="65"/>
        <end position="87"/>
    </location>
</feature>
<reference evidence="7 8" key="1">
    <citation type="journal article" date="2013" name="ISME J.">
        <title>A metabolic model for members of the genus Tetrasphaera involved in enhanced biological phosphorus removal.</title>
        <authorList>
            <person name="Kristiansen R."/>
            <person name="Nguyen H.T.T."/>
            <person name="Saunders A.M."/>
            <person name="Nielsen J.L."/>
            <person name="Wimmer R."/>
            <person name="Le V.Q."/>
            <person name="McIlroy S.J."/>
            <person name="Petrovski S."/>
            <person name="Seviour R.J."/>
            <person name="Calteau A."/>
            <person name="Nielsen K.L."/>
            <person name="Nielsen P.H."/>
        </authorList>
    </citation>
    <scope>NUCLEOTIDE SEQUENCE [LARGE SCALE GENOMIC DNA]</scope>
    <source>
        <strain evidence="7 8">Lp2</strain>
    </source>
</reference>
<evidence type="ECO:0000256" key="2">
    <source>
        <dbReference type="ARBA" id="ARBA00022475"/>
    </source>
</evidence>
<evidence type="ECO:0000313" key="7">
    <source>
        <dbReference type="EMBL" id="CCH68476.1"/>
    </source>
</evidence>
<feature type="transmembrane region" description="Helical" evidence="6">
    <location>
        <begin position="233"/>
        <end position="255"/>
    </location>
</feature>
<accession>N0DYP5</accession>
<dbReference type="Pfam" id="PF02361">
    <property type="entry name" value="CbiQ"/>
    <property type="match status" value="1"/>
</dbReference>
<dbReference type="HOGENOM" id="CLU_056469_5_2_11"/>
<comment type="subcellular location">
    <subcellularLocation>
        <location evidence="1">Cell membrane</location>
        <topology evidence="1">Multi-pass membrane protein</topology>
    </subcellularLocation>
</comment>
<evidence type="ECO:0000256" key="1">
    <source>
        <dbReference type="ARBA" id="ARBA00004651"/>
    </source>
</evidence>
<dbReference type="CDD" id="cd16914">
    <property type="entry name" value="EcfT"/>
    <property type="match status" value="1"/>
</dbReference>
<protein>
    <submittedName>
        <fullName evidence="7">Cobalt ABC transporter, inner membrane subunit CbiQ</fullName>
    </submittedName>
</protein>
<dbReference type="InterPro" id="IPR052770">
    <property type="entry name" value="Cobalt_transport_CbiQ"/>
</dbReference>
<dbReference type="RefSeq" id="WP_010849192.1">
    <property type="nucleotide sequence ID" value="NZ_HF570956.1"/>
</dbReference>
<evidence type="ECO:0000256" key="6">
    <source>
        <dbReference type="SAM" id="Phobius"/>
    </source>
</evidence>
<dbReference type="InterPro" id="IPR003339">
    <property type="entry name" value="ABC/ECF_trnsptr_transmembrane"/>
</dbReference>
<evidence type="ECO:0000256" key="3">
    <source>
        <dbReference type="ARBA" id="ARBA00022692"/>
    </source>
</evidence>
<dbReference type="InterPro" id="IPR012809">
    <property type="entry name" value="ECF_CbiQ"/>
</dbReference>
<dbReference type="GO" id="GO:0043190">
    <property type="term" value="C:ATP-binding cassette (ABC) transporter complex"/>
    <property type="evidence" value="ECO:0007669"/>
    <property type="project" value="InterPro"/>
</dbReference>
<dbReference type="PANTHER" id="PTHR43723:SF1">
    <property type="entry name" value="COBALT TRANSPORT PROTEIN CBIQ"/>
    <property type="match status" value="1"/>
</dbReference>
<dbReference type="Proteomes" id="UP000013167">
    <property type="component" value="Unassembled WGS sequence"/>
</dbReference>
<organism evidence="7 8">
    <name type="scientific">Phycicoccus elongatus Lp2</name>
    <dbReference type="NCBI Taxonomy" id="1193181"/>
    <lineage>
        <taxon>Bacteria</taxon>
        <taxon>Bacillati</taxon>
        <taxon>Actinomycetota</taxon>
        <taxon>Actinomycetes</taxon>
        <taxon>Micrococcales</taxon>
        <taxon>Intrasporangiaceae</taxon>
        <taxon>Phycicoccus</taxon>
    </lineage>
</organism>
<evidence type="ECO:0000313" key="8">
    <source>
        <dbReference type="Proteomes" id="UP000013167"/>
    </source>
</evidence>
<name>N0DYP5_9MICO</name>
<proteinExistence type="predicted"/>
<dbReference type="EMBL" id="CAIZ01000002">
    <property type="protein sequence ID" value="CCH68476.1"/>
    <property type="molecule type" value="Genomic_DNA"/>
</dbReference>
<dbReference type="AlphaFoldDB" id="N0DYP5"/>
<evidence type="ECO:0000256" key="5">
    <source>
        <dbReference type="ARBA" id="ARBA00023136"/>
    </source>
</evidence>
<dbReference type="GO" id="GO:0006824">
    <property type="term" value="P:cobalt ion transport"/>
    <property type="evidence" value="ECO:0007669"/>
    <property type="project" value="InterPro"/>
</dbReference>
<keyword evidence="4 6" id="KW-1133">Transmembrane helix</keyword>
<feature type="transmembrane region" description="Helical" evidence="6">
    <location>
        <begin position="40"/>
        <end position="58"/>
    </location>
</feature>
<keyword evidence="8" id="KW-1185">Reference proteome</keyword>
<keyword evidence="3 6" id="KW-0812">Transmembrane</keyword>
<comment type="caution">
    <text evidence="7">The sequence shown here is derived from an EMBL/GenBank/DDBJ whole genome shotgun (WGS) entry which is preliminary data.</text>
</comment>
<keyword evidence="5 6" id="KW-0472">Membrane</keyword>
<keyword evidence="2" id="KW-1003">Cell membrane</keyword>
<dbReference type="eggNOG" id="COG0619">
    <property type="taxonomic scope" value="Bacteria"/>
</dbReference>
<gene>
    <name evidence="7" type="ORF">BN10_100007</name>
</gene>
<dbReference type="PANTHER" id="PTHR43723">
    <property type="entry name" value="COBALT TRANSPORT PROTEIN CBIQ"/>
    <property type="match status" value="1"/>
</dbReference>
<sequence>MARFALDEAAWSGPWRLRSTGEKALLSLGLLTVAATSRSLWVSLVVLAVAVSTALFAARVPKRTYALAVVGPMTFVAVGAIPIALTFGGQPTDVLASLGPVSLTSTGLYAAAAVAVRSAAAMAAMTLLAATTPMVDLLAGLRRLRVPEVLVDIAGLVYRMLFTLMDSVLAVREAQAARLGFVDGRTARRSMGLMAGSVLGRAWQRSRRLEEGLRGRGYAGSLRTLPRETVVSVPFMAVSGLIVTALAATSILFALRGVA</sequence>